<evidence type="ECO:0000256" key="2">
    <source>
        <dbReference type="ARBA" id="ARBA00023002"/>
    </source>
</evidence>
<name>A0A3N0J0Q4_9ACTN</name>
<dbReference type="OrthoDB" id="9805351at2"/>
<dbReference type="Gene3D" id="3.50.50.60">
    <property type="entry name" value="FAD/NAD(P)-binding domain"/>
    <property type="match status" value="2"/>
</dbReference>
<evidence type="ECO:0000313" key="6">
    <source>
        <dbReference type="EMBL" id="RNM42829.1"/>
    </source>
</evidence>
<dbReference type="InterPro" id="IPR036188">
    <property type="entry name" value="FAD/NAD-bd_sf"/>
</dbReference>
<evidence type="ECO:0000259" key="3">
    <source>
        <dbReference type="Pfam" id="PF00890"/>
    </source>
</evidence>
<keyword evidence="7" id="KW-1185">Reference proteome</keyword>
<dbReference type="AlphaFoldDB" id="A0A3N0J0Q4"/>
<accession>A0A3N0J0Q4</accession>
<reference evidence="5 7" key="1">
    <citation type="journal article" date="2018" name="Elife">
        <title>Discovery and characterization of a prevalent human gut bacterial enzyme sufficient for the inactivation of a family of plant toxins.</title>
        <authorList>
            <person name="Koppel N."/>
            <person name="Bisanz J.E."/>
            <person name="Pandelia M.E."/>
            <person name="Turnbaugh P.J."/>
            <person name="Balskus E.P."/>
        </authorList>
    </citation>
    <scope>NUCLEOTIDE SEQUENCE [LARGE SCALE GENOMIC DNA]</scope>
    <source>
        <strain evidence="5 7">DSM 16107</strain>
    </source>
</reference>
<feature type="domain" description="Fumarate reductase/succinate dehydrogenase flavoprotein-like C-terminal" evidence="4">
    <location>
        <begin position="512"/>
        <end position="624"/>
    </location>
</feature>
<reference evidence="6" key="3">
    <citation type="journal article" date="2019" name="Microbiol. Resour. Announc.">
        <title>Draft Genome Sequences of Type Strains of Gordonibacter faecihominis, Paraeggerthella hongkongensis, Parvibacter caecicola,Slackia equolifaciens, Slackia faecicanis, and Slackia isoflavoniconvertens.</title>
        <authorList>
            <person name="Danylec N."/>
            <person name="Stoll D.A."/>
            <person name="Dotsch A."/>
            <person name="Huch M."/>
        </authorList>
    </citation>
    <scope>NUCLEOTIDE SEQUENCE</scope>
    <source>
        <strain evidence="6">DSM 16107</strain>
    </source>
</reference>
<proteinExistence type="predicted"/>
<dbReference type="PANTHER" id="PTHR11632">
    <property type="entry name" value="SUCCINATE DEHYDROGENASE 2 FLAVOPROTEIN SUBUNIT"/>
    <property type="match status" value="1"/>
</dbReference>
<dbReference type="SUPFAM" id="SSF51905">
    <property type="entry name" value="FAD/NAD(P)-binding domain"/>
    <property type="match status" value="1"/>
</dbReference>
<keyword evidence="2" id="KW-0560">Oxidoreductase</keyword>
<dbReference type="Pfam" id="PF02910">
    <property type="entry name" value="Succ_DH_flav_C"/>
    <property type="match status" value="1"/>
</dbReference>
<dbReference type="InterPro" id="IPR003953">
    <property type="entry name" value="FAD-dep_OxRdtase_2_FAD-bd"/>
</dbReference>
<dbReference type="InterPro" id="IPR037099">
    <property type="entry name" value="Fum_R/Succ_DH_flav-like_C_sf"/>
</dbReference>
<dbReference type="GO" id="GO:0005886">
    <property type="term" value="C:plasma membrane"/>
    <property type="evidence" value="ECO:0007669"/>
    <property type="project" value="TreeGrafter"/>
</dbReference>
<keyword evidence="1" id="KW-0285">Flavoprotein</keyword>
<dbReference type="GO" id="GO:0050660">
    <property type="term" value="F:flavin adenine dinucleotide binding"/>
    <property type="evidence" value="ECO:0007669"/>
    <property type="project" value="TreeGrafter"/>
</dbReference>
<dbReference type="EMBL" id="PPTT01000001">
    <property type="protein sequence ID" value="RDB71873.1"/>
    <property type="molecule type" value="Genomic_DNA"/>
</dbReference>
<evidence type="ECO:0000256" key="1">
    <source>
        <dbReference type="ARBA" id="ARBA00022630"/>
    </source>
</evidence>
<reference evidence="8" key="2">
    <citation type="submission" date="2018-05" db="EMBL/GenBank/DDBJ databases">
        <title>Genome Sequencing of selected type strains of the family Eggerthellaceae.</title>
        <authorList>
            <person name="Danylec N."/>
            <person name="Stoll D.A."/>
            <person name="Doetsch A."/>
            <person name="Huch M."/>
        </authorList>
    </citation>
    <scope>NUCLEOTIDE SEQUENCE [LARGE SCALE GENOMIC DNA]</scope>
    <source>
        <strain evidence="8">DSM 16107</strain>
    </source>
</reference>
<evidence type="ECO:0000313" key="8">
    <source>
        <dbReference type="Proteomes" id="UP000270112"/>
    </source>
</evidence>
<dbReference type="InterPro" id="IPR006311">
    <property type="entry name" value="TAT_signal"/>
</dbReference>
<feature type="domain" description="FAD-dependent oxidoreductase 2 FAD-binding" evidence="3">
    <location>
        <begin position="80"/>
        <end position="264"/>
    </location>
</feature>
<dbReference type="SUPFAM" id="SSF46977">
    <property type="entry name" value="Succinate dehydrogenase/fumarate reductase flavoprotein C-terminal domain"/>
    <property type="match status" value="1"/>
</dbReference>
<dbReference type="InterPro" id="IPR030664">
    <property type="entry name" value="SdhA/FrdA/AprA"/>
</dbReference>
<protein>
    <submittedName>
        <fullName evidence="6">Tat pathway signal protein</fullName>
    </submittedName>
</protein>
<dbReference type="Proteomes" id="UP000253817">
    <property type="component" value="Unassembled WGS sequence"/>
</dbReference>
<dbReference type="GO" id="GO:0009055">
    <property type="term" value="F:electron transfer activity"/>
    <property type="evidence" value="ECO:0007669"/>
    <property type="project" value="TreeGrafter"/>
</dbReference>
<dbReference type="Proteomes" id="UP000270112">
    <property type="component" value="Unassembled WGS sequence"/>
</dbReference>
<dbReference type="InterPro" id="IPR015939">
    <property type="entry name" value="Fum_Rdtase/Succ_DH_flav-like_C"/>
</dbReference>
<dbReference type="EMBL" id="QICC01000006">
    <property type="protein sequence ID" value="RNM42829.1"/>
    <property type="molecule type" value="Genomic_DNA"/>
</dbReference>
<dbReference type="PIRSF" id="PIRSF000171">
    <property type="entry name" value="SDHA_APRA_LASPO"/>
    <property type="match status" value="1"/>
</dbReference>
<evidence type="ECO:0000313" key="7">
    <source>
        <dbReference type="Proteomes" id="UP000253817"/>
    </source>
</evidence>
<organism evidence="6 8">
    <name type="scientific">Eggerthella sinensis</name>
    <dbReference type="NCBI Taxonomy" id="242230"/>
    <lineage>
        <taxon>Bacteria</taxon>
        <taxon>Bacillati</taxon>
        <taxon>Actinomycetota</taxon>
        <taxon>Coriobacteriia</taxon>
        <taxon>Eggerthellales</taxon>
        <taxon>Eggerthellaceae</taxon>
        <taxon>Eggerthella</taxon>
    </lineage>
</organism>
<sequence>MSEKRMGMAPEGMSRRAFLRTGGLAAGGLGMMAALGGCAPQGSARASDNEASVAQGTPRTIDELPIPEAAAPDTTAYDCDVLVIGGGFAGLNAAMAAKEAGASVVLVDKGCPGYSGLSPWPSSHRWFDPAMGDDADAFKKSIMIGSEYVSNQDWYQMWIDHSKEAYERLAGWGLMDRFDRCVDTEYWDDLDFQGYHEAFADKDRHARWLPLLKQHDIDVVSYTMVVDVARDDERVTGAVGFHVPSGTVITFNAKSVVMAMGGGCYKPTGYPVGGDTFDGEYIAYNLGLPIVGKEYDDFHVTASYASGDSFVTNSWDWLENIWLCGGDITADTAVSYAQTKEKTMVMGRVTNTINGLAANDGSNIEDQAAADIGRRGGSLSGKDDDIRIGKMMSPKPKGDCYGAAVGMCSHFSSGVWCGFDDLEGFTGIPGLWVAGDGINGCAVTGSAYPVGVGFTSNFTSIQGDVAGKAAAAYAAGAAEAAVSQETIDAVKAEVEAPLAVEKGFSPDWARDQLHAIMAPWWVLISKSEESLSAALVQVQQMRDKVLPKLQATNPHQQRLCLEMKHKVLSAEMKLRASLERKESRGTNYRADYPYRNDEEYLCYLAITKDDDGAMTVDKIPVKDEWTGDRSEEYATRYGVRFPGEAKAKGLPEEESSGSWKK</sequence>
<dbReference type="PANTHER" id="PTHR11632:SF73">
    <property type="entry name" value="BLR3196 PROTEIN"/>
    <property type="match status" value="1"/>
</dbReference>
<dbReference type="GO" id="GO:0009061">
    <property type="term" value="P:anaerobic respiration"/>
    <property type="evidence" value="ECO:0007669"/>
    <property type="project" value="TreeGrafter"/>
</dbReference>
<comment type="caution">
    <text evidence="6">The sequence shown here is derived from an EMBL/GenBank/DDBJ whole genome shotgun (WGS) entry which is preliminary data.</text>
</comment>
<evidence type="ECO:0000313" key="5">
    <source>
        <dbReference type="EMBL" id="RDB71873.1"/>
    </source>
</evidence>
<dbReference type="PROSITE" id="PS51318">
    <property type="entry name" value="TAT"/>
    <property type="match status" value="1"/>
</dbReference>
<dbReference type="Pfam" id="PF00890">
    <property type="entry name" value="FAD_binding_2"/>
    <property type="match status" value="1"/>
</dbReference>
<dbReference type="RefSeq" id="WP_114544820.1">
    <property type="nucleotide sequence ID" value="NZ_PPTT01000001.1"/>
</dbReference>
<evidence type="ECO:0000259" key="4">
    <source>
        <dbReference type="Pfam" id="PF02910"/>
    </source>
</evidence>
<dbReference type="GO" id="GO:0000104">
    <property type="term" value="F:succinate dehydrogenase activity"/>
    <property type="evidence" value="ECO:0007669"/>
    <property type="project" value="TreeGrafter"/>
</dbReference>
<gene>
    <name evidence="5" type="ORF">C1876_00795</name>
    <name evidence="6" type="ORF">DMP09_02800</name>
</gene>